<organism evidence="3 4">
    <name type="scientific">Georhizobium profundi</name>
    <dbReference type="NCBI Taxonomy" id="2341112"/>
    <lineage>
        <taxon>Bacteria</taxon>
        <taxon>Pseudomonadati</taxon>
        <taxon>Pseudomonadota</taxon>
        <taxon>Alphaproteobacteria</taxon>
        <taxon>Hyphomicrobiales</taxon>
        <taxon>Rhizobiaceae</taxon>
        <taxon>Georhizobium</taxon>
    </lineage>
</organism>
<evidence type="ECO:0000256" key="1">
    <source>
        <dbReference type="SAM" id="Phobius"/>
    </source>
</evidence>
<keyword evidence="4" id="KW-1185">Reference proteome</keyword>
<sequence length="88" mass="10002">MSGRVTRFLGDTPGRTLVKLLVVSFIVGVVMNVMGWYPLDIYYFVRDFALYLWDLGFDAFGSVGNYLILGAMVVIPVFLILRIVSYRN</sequence>
<dbReference type="EMBL" id="CP032509">
    <property type="protein sequence ID" value="AZN70800.1"/>
    <property type="molecule type" value="Genomic_DNA"/>
</dbReference>
<name>A0A3Q8XML3_9HYPH</name>
<feature type="transmembrane region" description="Helical" evidence="1">
    <location>
        <begin position="20"/>
        <end position="39"/>
    </location>
</feature>
<proteinExistence type="predicted"/>
<keyword evidence="1" id="KW-1133">Transmembrane helix</keyword>
<dbReference type="KEGG" id="abaw:D5400_05500"/>
<dbReference type="AlphaFoldDB" id="A0A3Q8XML3"/>
<dbReference type="Pfam" id="PF20061">
    <property type="entry name" value="DUF6460"/>
    <property type="match status" value="1"/>
</dbReference>
<evidence type="ECO:0000259" key="2">
    <source>
        <dbReference type="Pfam" id="PF20061"/>
    </source>
</evidence>
<dbReference type="RefSeq" id="WP_126008428.1">
    <property type="nucleotide sequence ID" value="NZ_CP032509.1"/>
</dbReference>
<evidence type="ECO:0000313" key="3">
    <source>
        <dbReference type="EMBL" id="AZN70800.1"/>
    </source>
</evidence>
<keyword evidence="1" id="KW-0812">Transmembrane</keyword>
<gene>
    <name evidence="3" type="ORF">D5400_05500</name>
</gene>
<dbReference type="OrthoDB" id="8480887at2"/>
<protein>
    <recommendedName>
        <fullName evidence="2">DUF6460 domain-containing protein</fullName>
    </recommendedName>
</protein>
<dbReference type="InterPro" id="IPR045594">
    <property type="entry name" value="DUF6460"/>
</dbReference>
<feature type="transmembrane region" description="Helical" evidence="1">
    <location>
        <begin position="59"/>
        <end position="81"/>
    </location>
</feature>
<accession>A0A3Q8XML3</accession>
<feature type="domain" description="DUF6460" evidence="2">
    <location>
        <begin position="52"/>
        <end position="87"/>
    </location>
</feature>
<reference evidence="3 4" key="1">
    <citation type="submission" date="2018-09" db="EMBL/GenBank/DDBJ databases">
        <title>Marinorhizobium profundi gen. nov., sp. nov., isolated from a deep-sea sediment sample from the New Britain Trench and proposal of Marinorhizobiaceae fam. nov. in the order Rhizobiales of the class Alphaproteobacteria.</title>
        <authorList>
            <person name="Cao J."/>
        </authorList>
    </citation>
    <scope>NUCLEOTIDE SEQUENCE [LARGE SCALE GENOMIC DNA]</scope>
    <source>
        <strain evidence="3 4">WS11</strain>
    </source>
</reference>
<keyword evidence="1" id="KW-0472">Membrane</keyword>
<dbReference type="Proteomes" id="UP000268192">
    <property type="component" value="Chromosome"/>
</dbReference>
<evidence type="ECO:0000313" key="4">
    <source>
        <dbReference type="Proteomes" id="UP000268192"/>
    </source>
</evidence>